<dbReference type="InterPro" id="IPR010472">
    <property type="entry name" value="FH3_dom"/>
</dbReference>
<sequence>MTLSRSSSFTSNNGQRSSAFALPPSLLQADDGHRRTGTMSSIYSSPQADHNPYNSNDLAPPMSPMPSSPEHHQSAQNGGMMAERRNSEDAGRLKRKPVNSYIAPSQPPIPPSPSTIRSTLSRAPSTASLPDYNNTHRNMTYKGLSSPSRQDDNDSISSGGASPHGTVRKGAQVLDARACGELRDFAIKSGLVDKLDDINLLTEEQINQLVQCAFVELGPEAEKMFKAERHQKLIKIYHRIKNGKVQTWSAPPIAKDDIDKLNTILAGIQENAFGRLFKVNNIPQTQSPKDALATFRRDVKSKAERGIAAAWYESFYKLKGIELICGILDIVHGKAGRKSKHIDLLEDVCDTLRVVMGGRHAVQLFLESGSLDSTLKVFINLLDAESVSIRCAAMDFLVTVLGFDNGGIDGIHKGHDAIMRAFSAYQRDNGHDHAFSPVMTSLKEIVSCRGTFGTDVGARAVTQVKLGKITLNPDPKSIIRQEADDKQSLIQCTTSFVTFIQDLVANTSLSISYRISLRQKLICAGWPDVIDIVMGWSSDYDDLKAQIDNFQRQGEDEMSSFIKSNQWAPSMTSSELQDPALLTQRLLSVVGNTSIAGAQVNLAAILRTLLGTLGSMDLPTHRLKYLALAEELLLKASAGRHMFSDGDGSAALDMNSLIARSADLDRLPELENRIETINAELKHSKERTIRVQSELAAEQLKAATFNAAEKARMEAMISERDGKLQRLTSDLQTLQVEMETAYRKQEEELDSLLLELRGQKLVPSTAYVQNQLFAPSNSQSPEDSQDSAVSDLKYRIPSPIPPLLLGASSSSITTIVQGDADMSDIKPPQVEVVLLSGPAMLSSSDDNVPPPPPPPPGMTLPSDGTGPPPPPPPPGSIVLAPKRPTLLKPAKTLRRMQLDVMPYSDAQKTVWASKISLCTDVRSLQEQSDDCQKRMEKLGLFTKMETFFDPMPKVSKVDTESVRSLPAPSEVTLINDKKSQNIGDFQAFALVLRSIKKHIKMPSSSSSNTVTQVAALKRAMLREDIPEDSLNQLRLSSMLPTEDECRTILAFNGDTSKVREADLFLYEMLRVGRYKERLDAHAFRIDFASKASDVAKGMETIKVALSQLYTSSSLFNLLELILNMGNFMNAGGPKAGAHGFKIASLNKLADTKANDGTTLLQFIVNAVDAGFPEIKGFIEEISAVKGTSSVSFSTLKGNLANLKGALKGVQQELQYQALLKTPRDSNDAFLTTYDEFTRVATTKVVELEKLDSGCDALYKEVIQLFGEPKLKPEEFFKIFSDFVATFERETKELRRKAEERAATEKRQQAKEAVDAQRRPRPVAAQLPPLLDKIVPEECSMEDLLEKTKLRLMRPTKARIPSGSWRPNEASIDDDPIVLGTAL</sequence>
<evidence type="ECO:0000259" key="4">
    <source>
        <dbReference type="PROSITE" id="PS51444"/>
    </source>
</evidence>
<dbReference type="STRING" id="1806994.A0A507BZE6"/>
<protein>
    <recommendedName>
        <fullName evidence="7">FH2 domain-containing protein</fullName>
    </recommendedName>
</protein>
<feature type="region of interest" description="Disordered" evidence="2">
    <location>
        <begin position="840"/>
        <end position="881"/>
    </location>
</feature>
<organism evidence="5 6">
    <name type="scientific">Synchytrium microbalum</name>
    <dbReference type="NCBI Taxonomy" id="1806994"/>
    <lineage>
        <taxon>Eukaryota</taxon>
        <taxon>Fungi</taxon>
        <taxon>Fungi incertae sedis</taxon>
        <taxon>Chytridiomycota</taxon>
        <taxon>Chytridiomycota incertae sedis</taxon>
        <taxon>Chytridiomycetes</taxon>
        <taxon>Synchytriales</taxon>
        <taxon>Synchytriaceae</taxon>
        <taxon>Synchytrium</taxon>
    </lineage>
</organism>
<evidence type="ECO:0000259" key="3">
    <source>
        <dbReference type="PROSITE" id="PS51232"/>
    </source>
</evidence>
<gene>
    <name evidence="5" type="ORF">SmJEL517_g05410</name>
</gene>
<evidence type="ECO:0000256" key="1">
    <source>
        <dbReference type="SAM" id="Coils"/>
    </source>
</evidence>
<evidence type="ECO:0000313" key="5">
    <source>
        <dbReference type="EMBL" id="TPX31174.1"/>
    </source>
</evidence>
<dbReference type="Proteomes" id="UP000319731">
    <property type="component" value="Unassembled WGS sequence"/>
</dbReference>
<reference evidence="5 6" key="1">
    <citation type="journal article" date="2019" name="Sci. Rep.">
        <title>Comparative genomics of chytrid fungi reveal insights into the obligate biotrophic and pathogenic lifestyle of Synchytrium endobioticum.</title>
        <authorList>
            <person name="van de Vossenberg B.T.L.H."/>
            <person name="Warris S."/>
            <person name="Nguyen H.D.T."/>
            <person name="van Gent-Pelzer M.P.E."/>
            <person name="Joly D.L."/>
            <person name="van de Geest H.C."/>
            <person name="Bonants P.J.M."/>
            <person name="Smith D.S."/>
            <person name="Levesque C.A."/>
            <person name="van der Lee T.A.J."/>
        </authorList>
    </citation>
    <scope>NUCLEOTIDE SEQUENCE [LARGE SCALE GENOMIC DNA]</scope>
    <source>
        <strain evidence="5 6">JEL517</strain>
    </source>
</reference>
<dbReference type="InterPro" id="IPR015425">
    <property type="entry name" value="FH2_Formin"/>
</dbReference>
<feature type="compositionally biased region" description="Pro residues" evidence="2">
    <location>
        <begin position="848"/>
        <end position="858"/>
    </location>
</feature>
<dbReference type="Pfam" id="PF02181">
    <property type="entry name" value="FH2"/>
    <property type="match status" value="1"/>
</dbReference>
<feature type="domain" description="GBD/FH3" evidence="3">
    <location>
        <begin position="202"/>
        <end position="644"/>
    </location>
</feature>
<name>A0A507BZE6_9FUNG</name>
<dbReference type="GO" id="GO:0003779">
    <property type="term" value="F:actin binding"/>
    <property type="evidence" value="ECO:0007669"/>
    <property type="project" value="InterPro"/>
</dbReference>
<dbReference type="InterPro" id="IPR042201">
    <property type="entry name" value="FH2_Formin_sf"/>
</dbReference>
<feature type="compositionally biased region" description="Polar residues" evidence="2">
    <location>
        <begin position="123"/>
        <end position="148"/>
    </location>
</feature>
<dbReference type="PANTHER" id="PTHR45725">
    <property type="entry name" value="FORMIN HOMOLOGY 2 FAMILY MEMBER"/>
    <property type="match status" value="1"/>
</dbReference>
<dbReference type="Pfam" id="PF06367">
    <property type="entry name" value="Drf_FH3"/>
    <property type="match status" value="1"/>
</dbReference>
<dbReference type="Gene3D" id="1.25.10.10">
    <property type="entry name" value="Leucine-rich Repeat Variant"/>
    <property type="match status" value="1"/>
</dbReference>
<dbReference type="SUPFAM" id="SSF101447">
    <property type="entry name" value="Formin homology 2 domain (FH2 domain)"/>
    <property type="match status" value="1"/>
</dbReference>
<feature type="domain" description="FH2" evidence="4">
    <location>
        <begin position="883"/>
        <end position="1312"/>
    </location>
</feature>
<keyword evidence="1" id="KW-0175">Coiled coil</keyword>
<dbReference type="SMART" id="SM00498">
    <property type="entry name" value="FH2"/>
    <property type="match status" value="1"/>
</dbReference>
<feature type="compositionally biased region" description="Basic and acidic residues" evidence="2">
    <location>
        <begin position="82"/>
        <end position="92"/>
    </location>
</feature>
<comment type="caution">
    <text evidence="5">The sequence shown here is derived from an EMBL/GenBank/DDBJ whole genome shotgun (WGS) entry which is preliminary data.</text>
</comment>
<dbReference type="InterPro" id="IPR011989">
    <property type="entry name" value="ARM-like"/>
</dbReference>
<dbReference type="PROSITE" id="PS51232">
    <property type="entry name" value="GBD_FH3"/>
    <property type="match status" value="1"/>
</dbReference>
<dbReference type="RefSeq" id="XP_031022666.1">
    <property type="nucleotide sequence ID" value="XM_031171336.1"/>
</dbReference>
<dbReference type="SMART" id="SM01139">
    <property type="entry name" value="Drf_FH3"/>
    <property type="match status" value="1"/>
</dbReference>
<dbReference type="GeneID" id="42006633"/>
<dbReference type="SUPFAM" id="SSF48371">
    <property type="entry name" value="ARM repeat"/>
    <property type="match status" value="1"/>
</dbReference>
<dbReference type="InterPro" id="IPR016024">
    <property type="entry name" value="ARM-type_fold"/>
</dbReference>
<dbReference type="InterPro" id="IPR014768">
    <property type="entry name" value="GBD/FH3_dom"/>
</dbReference>
<dbReference type="OrthoDB" id="1104827at2759"/>
<feature type="compositionally biased region" description="Pro residues" evidence="2">
    <location>
        <begin position="866"/>
        <end position="875"/>
    </location>
</feature>
<dbReference type="Gene3D" id="1.20.58.2220">
    <property type="entry name" value="Formin, FH2 domain"/>
    <property type="match status" value="1"/>
</dbReference>
<proteinExistence type="predicted"/>
<dbReference type="PANTHER" id="PTHR45725:SF1">
    <property type="entry name" value="DISHEVELLED ASSOCIATED ACTIVATOR OF MORPHOGENESIS, ISOFORM D"/>
    <property type="match status" value="1"/>
</dbReference>
<dbReference type="EMBL" id="QEAO01000049">
    <property type="protein sequence ID" value="TPX31174.1"/>
    <property type="molecule type" value="Genomic_DNA"/>
</dbReference>
<dbReference type="InterPro" id="IPR051425">
    <property type="entry name" value="Formin_Homology"/>
</dbReference>
<evidence type="ECO:0000256" key="2">
    <source>
        <dbReference type="SAM" id="MobiDB-lite"/>
    </source>
</evidence>
<feature type="compositionally biased region" description="Polar residues" evidence="2">
    <location>
        <begin position="1"/>
        <end position="18"/>
    </location>
</feature>
<feature type="region of interest" description="Disordered" evidence="2">
    <location>
        <begin position="1"/>
        <end position="168"/>
    </location>
</feature>
<feature type="compositionally biased region" description="Polar residues" evidence="2">
    <location>
        <begin position="37"/>
        <end position="57"/>
    </location>
</feature>
<dbReference type="PROSITE" id="PS51444">
    <property type="entry name" value="FH2"/>
    <property type="match status" value="1"/>
</dbReference>
<evidence type="ECO:0000313" key="6">
    <source>
        <dbReference type="Proteomes" id="UP000319731"/>
    </source>
</evidence>
<keyword evidence="6" id="KW-1185">Reference proteome</keyword>
<feature type="coiled-coil region" evidence="1">
    <location>
        <begin position="724"/>
        <end position="755"/>
    </location>
</feature>
<feature type="region of interest" description="Disordered" evidence="2">
    <location>
        <begin position="1298"/>
        <end position="1321"/>
    </location>
</feature>
<feature type="compositionally biased region" description="Basic and acidic residues" evidence="2">
    <location>
        <begin position="1298"/>
        <end position="1317"/>
    </location>
</feature>
<accession>A0A507BZE6</accession>
<evidence type="ECO:0008006" key="7">
    <source>
        <dbReference type="Google" id="ProtNLM"/>
    </source>
</evidence>